<protein>
    <submittedName>
        <fullName evidence="1">Uncharacterized protein</fullName>
    </submittedName>
</protein>
<sequence length="172" mass="19542">MAGVYFILSHTVNRYVEKFLKKGWYFSISLSFPCFSLQQTQNISVDRVASLRCLPLHLQDDTELFYICKEGEDQGPTIKSSAAIVSIIGDSEDMNTVPFHPQEVKVFLQEQVVLQGTKCCPDAIMHLYGLLNVIQAEYPKAMTYTFEFIKKVLLNVDGEKPKPKTLSLKNKL</sequence>
<comment type="caution">
    <text evidence="1">The sequence shown here is derived from an EMBL/GenBank/DDBJ whole genome shotgun (WGS) entry which is preliminary data.</text>
</comment>
<evidence type="ECO:0000313" key="1">
    <source>
        <dbReference type="EMBL" id="MEQ2183409.1"/>
    </source>
</evidence>
<dbReference type="EMBL" id="JAHRIO010075832">
    <property type="protein sequence ID" value="MEQ2183409.1"/>
    <property type="molecule type" value="Genomic_DNA"/>
</dbReference>
<name>A0ABV0PIW2_9TELE</name>
<reference evidence="1 2" key="1">
    <citation type="submission" date="2021-06" db="EMBL/GenBank/DDBJ databases">
        <authorList>
            <person name="Palmer J.M."/>
        </authorList>
    </citation>
    <scope>NUCLEOTIDE SEQUENCE [LARGE SCALE GENOMIC DNA]</scope>
    <source>
        <strain evidence="1 2">GA_2019</strain>
        <tissue evidence="1">Muscle</tissue>
    </source>
</reference>
<gene>
    <name evidence="1" type="ORF">GOODEAATRI_032209</name>
</gene>
<keyword evidence="2" id="KW-1185">Reference proteome</keyword>
<accession>A0ABV0PIW2</accession>
<evidence type="ECO:0000313" key="2">
    <source>
        <dbReference type="Proteomes" id="UP001476798"/>
    </source>
</evidence>
<organism evidence="1 2">
    <name type="scientific">Goodea atripinnis</name>
    <dbReference type="NCBI Taxonomy" id="208336"/>
    <lineage>
        <taxon>Eukaryota</taxon>
        <taxon>Metazoa</taxon>
        <taxon>Chordata</taxon>
        <taxon>Craniata</taxon>
        <taxon>Vertebrata</taxon>
        <taxon>Euteleostomi</taxon>
        <taxon>Actinopterygii</taxon>
        <taxon>Neopterygii</taxon>
        <taxon>Teleostei</taxon>
        <taxon>Neoteleostei</taxon>
        <taxon>Acanthomorphata</taxon>
        <taxon>Ovalentaria</taxon>
        <taxon>Atherinomorphae</taxon>
        <taxon>Cyprinodontiformes</taxon>
        <taxon>Goodeidae</taxon>
        <taxon>Goodea</taxon>
    </lineage>
</organism>
<dbReference type="Proteomes" id="UP001476798">
    <property type="component" value="Unassembled WGS sequence"/>
</dbReference>
<proteinExistence type="predicted"/>